<comment type="caution">
    <text evidence="3">The sequence shown here is derived from an EMBL/GenBank/DDBJ whole genome shotgun (WGS) entry which is preliminary data.</text>
</comment>
<dbReference type="GO" id="GO:1990904">
    <property type="term" value="C:ribonucleoprotein complex"/>
    <property type="evidence" value="ECO:0007669"/>
    <property type="project" value="TreeGrafter"/>
</dbReference>
<dbReference type="GO" id="GO:0042175">
    <property type="term" value="C:nuclear outer membrane-endoplasmic reticulum membrane network"/>
    <property type="evidence" value="ECO:0007669"/>
    <property type="project" value="TreeGrafter"/>
</dbReference>
<dbReference type="VEuPathDB" id="TriTrypDB:LdCL_320005100"/>
<evidence type="ECO:0000313" key="3">
    <source>
        <dbReference type="EMBL" id="TPP43520.1"/>
    </source>
</evidence>
<dbReference type="InterPro" id="IPR039604">
    <property type="entry name" value="Bfr1"/>
</dbReference>
<dbReference type="PANTHER" id="PTHR31027">
    <property type="entry name" value="NUCLEAR SEGREGATION PROTEIN BFR1"/>
    <property type="match status" value="1"/>
</dbReference>
<evidence type="ECO:0000256" key="2">
    <source>
        <dbReference type="SAM" id="MobiDB-lite"/>
    </source>
</evidence>
<feature type="region of interest" description="Disordered" evidence="2">
    <location>
        <begin position="1"/>
        <end position="31"/>
    </location>
</feature>
<dbReference type="GO" id="GO:0008298">
    <property type="term" value="P:intracellular mRNA localization"/>
    <property type="evidence" value="ECO:0007669"/>
    <property type="project" value="TreeGrafter"/>
</dbReference>
<protein>
    <recommendedName>
        <fullName evidence="5">Nuclear segregation protein</fullName>
    </recommendedName>
</protein>
<feature type="compositionally biased region" description="Low complexity" evidence="2">
    <location>
        <begin position="9"/>
        <end position="18"/>
    </location>
</feature>
<reference evidence="4" key="1">
    <citation type="submission" date="2019-02" db="EMBL/GenBank/DDBJ databases">
        <title>FDA dAtabase for Regulatory Grade micrObial Sequences (FDA-ARGOS): Supporting development and validation of Infectious Disease Dx tests.</title>
        <authorList>
            <person name="Duncan R."/>
            <person name="Fisher C."/>
            <person name="Tallon L."/>
            <person name="Sadzewicz L."/>
            <person name="Sengamalay N."/>
            <person name="Ott S."/>
            <person name="Godinez A."/>
            <person name="Nagaraj S."/>
            <person name="Vavikolanu K."/>
            <person name="Nadendla S."/>
            <person name="Aluvathingal J."/>
            <person name="Sichtig H."/>
        </authorList>
    </citation>
    <scope>NUCLEOTIDE SEQUENCE [LARGE SCALE GENOMIC DNA]</scope>
    <source>
        <strain evidence="4">FDAARGOS_361</strain>
    </source>
</reference>
<proteinExistence type="predicted"/>
<feature type="compositionally biased region" description="Acidic residues" evidence="2">
    <location>
        <begin position="433"/>
        <end position="443"/>
    </location>
</feature>
<feature type="coiled-coil region" evidence="1">
    <location>
        <begin position="203"/>
        <end position="294"/>
    </location>
</feature>
<dbReference type="AlphaFoldDB" id="A0A504XBE3"/>
<dbReference type="PANTHER" id="PTHR31027:SF2">
    <property type="entry name" value="LEBERCILIN DOMAIN-CONTAINING PROTEIN"/>
    <property type="match status" value="1"/>
</dbReference>
<gene>
    <name evidence="3" type="ORF">CGC21_19595</name>
</gene>
<dbReference type="Proteomes" id="UP000318447">
    <property type="component" value="Unassembled WGS sequence"/>
</dbReference>
<dbReference type="GO" id="GO:0005783">
    <property type="term" value="C:endoplasmic reticulum"/>
    <property type="evidence" value="ECO:0007669"/>
    <property type="project" value="TreeGrafter"/>
</dbReference>
<evidence type="ECO:0000256" key="1">
    <source>
        <dbReference type="SAM" id="Coils"/>
    </source>
</evidence>
<sequence>MSAQEETTPARPAAKKAPWQSMPGAPTRPNFAHYGPKLAALAEQRRTLIDKIKKLQSSVQNDAVTQARHAERNAFFEELNEIDARRKVQRDRRAAQDAEIAKLRKHRGEISDKLRAVQAEVGGFTNVREIDEAIDYMMRKMESSGGGLGAERRNQQRLHKLEDAKTHLLRLQPLADAIKQITEQEVILQQEYHAICEQIGILNREYEEKLQKKRAKDKEAQADGTNRADVYKQCDELRTRVSEITQCMDSLRAEREKVSSEWDAWNKEARKKYFEQLEQQREKRRKEYEERRNAHKIAAKRVRAAKRQNPYVTEISACSTLIQYLKQKKMMVQLDEEDRKRREAAAHFDPSQMAPAGCVVVSESKWSENNTAVNDQKGRALQHPVEKIRLFQMIDVDPALSLATIDDKIRHIETLKSQYESHIQTGELVLSSGDDEEEEEADDSANTPLPKAPEGAETAGVHATEEAA</sequence>
<organism evidence="3 4">
    <name type="scientific">Leishmania donovani</name>
    <dbReference type="NCBI Taxonomy" id="5661"/>
    <lineage>
        <taxon>Eukaryota</taxon>
        <taxon>Discoba</taxon>
        <taxon>Euglenozoa</taxon>
        <taxon>Kinetoplastea</taxon>
        <taxon>Metakinetoplastina</taxon>
        <taxon>Trypanosomatida</taxon>
        <taxon>Trypanosomatidae</taxon>
        <taxon>Leishmaniinae</taxon>
        <taxon>Leishmania</taxon>
    </lineage>
</organism>
<dbReference type="GO" id="GO:0003729">
    <property type="term" value="F:mRNA binding"/>
    <property type="evidence" value="ECO:0007669"/>
    <property type="project" value="TreeGrafter"/>
</dbReference>
<dbReference type="VEuPathDB" id="TriTrypDB:LDHU3_32.0030"/>
<accession>A0A504XBE3</accession>
<keyword evidence="1" id="KW-0175">Coiled coil</keyword>
<dbReference type="EMBL" id="RHLC01000009">
    <property type="protein sequence ID" value="TPP43520.1"/>
    <property type="molecule type" value="Genomic_DNA"/>
</dbReference>
<feature type="region of interest" description="Disordered" evidence="2">
    <location>
        <begin position="429"/>
        <end position="468"/>
    </location>
</feature>
<dbReference type="VEuPathDB" id="TriTrypDB:LdBPK_320020.1"/>
<evidence type="ECO:0000313" key="4">
    <source>
        <dbReference type="Proteomes" id="UP000318447"/>
    </source>
</evidence>
<evidence type="ECO:0008006" key="5">
    <source>
        <dbReference type="Google" id="ProtNLM"/>
    </source>
</evidence>
<name>A0A504XBE3_LEIDO</name>